<evidence type="ECO:0000256" key="4">
    <source>
        <dbReference type="SAM" id="MobiDB-lite"/>
    </source>
</evidence>
<organism evidence="6 7">
    <name type="scientific">Carboxylicivirga marina</name>
    <dbReference type="NCBI Taxonomy" id="2800988"/>
    <lineage>
        <taxon>Bacteria</taxon>
        <taxon>Pseudomonadati</taxon>
        <taxon>Bacteroidota</taxon>
        <taxon>Bacteroidia</taxon>
        <taxon>Marinilabiliales</taxon>
        <taxon>Marinilabiliaceae</taxon>
        <taxon>Carboxylicivirga</taxon>
    </lineage>
</organism>
<comment type="caution">
    <text evidence="6">The sequence shown here is derived from an EMBL/GenBank/DDBJ whole genome shotgun (WGS) entry which is preliminary data.</text>
</comment>
<accession>A0ABS1HHE9</accession>
<dbReference type="GO" id="GO:0008233">
    <property type="term" value="F:peptidase activity"/>
    <property type="evidence" value="ECO:0007669"/>
    <property type="project" value="UniProtKB-KW"/>
</dbReference>
<dbReference type="GO" id="GO:0006508">
    <property type="term" value="P:proteolysis"/>
    <property type="evidence" value="ECO:0007669"/>
    <property type="project" value="UniProtKB-KW"/>
</dbReference>
<dbReference type="InterPro" id="IPR054613">
    <property type="entry name" value="Peptidase_S78_dom"/>
</dbReference>
<evidence type="ECO:0000313" key="7">
    <source>
        <dbReference type="Proteomes" id="UP000605676"/>
    </source>
</evidence>
<feature type="region of interest" description="Disordered" evidence="4">
    <location>
        <begin position="211"/>
        <end position="233"/>
    </location>
</feature>
<dbReference type="Proteomes" id="UP000605676">
    <property type="component" value="Unassembled WGS sequence"/>
</dbReference>
<keyword evidence="7" id="KW-1185">Reference proteome</keyword>
<dbReference type="EMBL" id="JAENRR010000008">
    <property type="protein sequence ID" value="MBK3516703.1"/>
    <property type="molecule type" value="Genomic_DNA"/>
</dbReference>
<sequence length="541" mass="58541">MKNNKLVLVRQDSDGNNLLSWYPIVFGQLSHNPINYADGVSAYERIHENALATCDMSNTKAVVHHDNTKILGRTSAGTLTLAVDEYGLLATVNMGKTQLHQDTLEQVSRGDLFEGSFLGTCTSYRDLHQGETPVREIMVIDKLKDVAIVTDAAYKGAIILKRSNNENSETMTEAEKKAKEQAEELKRSQEAAEKAKADKLELERKLATEQEAKKKAETEAAKANAELKRKQDEEKAAEELKRKAAEAVSGDYLKLVRKAADEGGSVLLERAAGDGSTATEAQMIPKAVAELSIKGKQPIWEQLNTNHFPNAVGTINLPYRSPKVGERVAELAAYTKDTVSPLGNLLTGKRFGHTFQITVETLAAAGDAYFQKLIVDGMKAADRAFDKYIYEKLLAGASEVAEANAYDDASFNALQEAVDSDGETIALSTKKAFFKSKGAKLDAGSGKFLVTKSGANKGETHDGIDYFFSTNFAEAANEEHVVMGDLSAALATADWNKTEVIVDKITGAKSGIINITVNKIMDAALANPTVVVKSADLDPNA</sequence>
<evidence type="ECO:0000259" key="5">
    <source>
        <dbReference type="Pfam" id="PF04586"/>
    </source>
</evidence>
<feature type="domain" description="Prohead serine protease" evidence="5">
    <location>
        <begin position="11"/>
        <end position="164"/>
    </location>
</feature>
<protein>
    <submittedName>
        <fullName evidence="6">HK97 family phage prohead protease</fullName>
    </submittedName>
</protein>
<keyword evidence="2 6" id="KW-0645">Protease</keyword>
<proteinExistence type="predicted"/>
<evidence type="ECO:0000256" key="3">
    <source>
        <dbReference type="ARBA" id="ARBA00022801"/>
    </source>
</evidence>
<dbReference type="RefSeq" id="WP_200463934.1">
    <property type="nucleotide sequence ID" value="NZ_JAENRR010000008.1"/>
</dbReference>
<dbReference type="Pfam" id="PF04586">
    <property type="entry name" value="Peptidase_S78"/>
    <property type="match status" value="1"/>
</dbReference>
<evidence type="ECO:0000256" key="1">
    <source>
        <dbReference type="ARBA" id="ARBA00022612"/>
    </source>
</evidence>
<evidence type="ECO:0000256" key="2">
    <source>
        <dbReference type="ARBA" id="ARBA00022670"/>
    </source>
</evidence>
<name>A0ABS1HHE9_9BACT</name>
<evidence type="ECO:0000313" key="6">
    <source>
        <dbReference type="EMBL" id="MBK3516703.1"/>
    </source>
</evidence>
<keyword evidence="3" id="KW-0378">Hydrolase</keyword>
<gene>
    <name evidence="6" type="ORF">JIV24_05060</name>
</gene>
<reference evidence="6 7" key="1">
    <citation type="submission" date="2021-01" db="EMBL/GenBank/DDBJ databases">
        <title>Carboxyliciviraga sp.nov., isolated from coastal sediments.</title>
        <authorList>
            <person name="Lu D."/>
            <person name="Zhang T."/>
        </authorList>
    </citation>
    <scope>NUCLEOTIDE SEQUENCE [LARGE SCALE GENOMIC DNA]</scope>
    <source>
        <strain evidence="6 7">N1Y132</strain>
    </source>
</reference>
<keyword evidence="1" id="KW-1188">Viral release from host cell</keyword>